<dbReference type="Pfam" id="PF08922">
    <property type="entry name" value="DUF1905"/>
    <property type="match status" value="1"/>
</dbReference>
<keyword evidence="2" id="KW-1185">Reference proteome</keyword>
<comment type="caution">
    <text evidence="1">The sequence shown here is derived from an EMBL/GenBank/DDBJ whole genome shotgun (WGS) entry which is preliminary data.</text>
</comment>
<dbReference type="InterPro" id="IPR015018">
    <property type="entry name" value="DUF1905"/>
</dbReference>
<dbReference type="RefSeq" id="WP_338436707.1">
    <property type="nucleotide sequence ID" value="NZ_JAUYVH010000005.1"/>
</dbReference>
<sequence>MHRPKEPGSGASWGFVVLPTEVSAKLPRRGRTTVDGTINGQGFRAMLEPDGKKVTGCGSIKHYLKRQT</sequence>
<name>A0ABU1BP37_9BURK</name>
<dbReference type="SUPFAM" id="SSF141694">
    <property type="entry name" value="AF2212/PG0164-like"/>
    <property type="match status" value="1"/>
</dbReference>
<dbReference type="Gene3D" id="2.40.30.100">
    <property type="entry name" value="AF2212/PG0164-like"/>
    <property type="match status" value="1"/>
</dbReference>
<dbReference type="InterPro" id="IPR037079">
    <property type="entry name" value="AF2212/PG0164-like_sf"/>
</dbReference>
<gene>
    <name evidence="1" type="ORF">Q8A64_10150</name>
</gene>
<reference evidence="1 2" key="1">
    <citation type="submission" date="2023-08" db="EMBL/GenBank/DDBJ databases">
        <title>Oxalobacteraceae gen .nov., isolated from river sludge outside the plant.</title>
        <authorList>
            <person name="Zhao S.Y."/>
        </authorList>
    </citation>
    <scope>NUCLEOTIDE SEQUENCE [LARGE SCALE GENOMIC DNA]</scope>
    <source>
        <strain evidence="1 2">R-40</strain>
    </source>
</reference>
<evidence type="ECO:0000313" key="2">
    <source>
        <dbReference type="Proteomes" id="UP001225596"/>
    </source>
</evidence>
<protein>
    <submittedName>
        <fullName evidence="1">DUF1905 domain-containing protein</fullName>
    </submittedName>
</protein>
<dbReference type="EMBL" id="JAUYVH010000005">
    <property type="protein sequence ID" value="MDQ9170770.1"/>
    <property type="molecule type" value="Genomic_DNA"/>
</dbReference>
<dbReference type="Proteomes" id="UP001225596">
    <property type="component" value="Unassembled WGS sequence"/>
</dbReference>
<evidence type="ECO:0000313" key="1">
    <source>
        <dbReference type="EMBL" id="MDQ9170770.1"/>
    </source>
</evidence>
<organism evidence="1 2">
    <name type="scientific">Keguizhuia sedimenti</name>
    <dbReference type="NCBI Taxonomy" id="3064264"/>
    <lineage>
        <taxon>Bacteria</taxon>
        <taxon>Pseudomonadati</taxon>
        <taxon>Pseudomonadota</taxon>
        <taxon>Betaproteobacteria</taxon>
        <taxon>Burkholderiales</taxon>
        <taxon>Oxalobacteraceae</taxon>
        <taxon>Keguizhuia</taxon>
    </lineage>
</organism>
<accession>A0ABU1BP37</accession>
<proteinExistence type="predicted"/>